<dbReference type="EMBL" id="CM047909">
    <property type="protein sequence ID" value="KAJ0078720.1"/>
    <property type="molecule type" value="Genomic_DNA"/>
</dbReference>
<protein>
    <submittedName>
        <fullName evidence="1">Uncharacterized protein</fullName>
    </submittedName>
</protein>
<reference evidence="2" key="1">
    <citation type="journal article" date="2023" name="G3 (Bethesda)">
        <title>Genome assembly and association tests identify interacting loci associated with vigor, precocity, and sex in interspecific pistachio rootstocks.</title>
        <authorList>
            <person name="Palmer W."/>
            <person name="Jacygrad E."/>
            <person name="Sagayaradj S."/>
            <person name="Cavanaugh K."/>
            <person name="Han R."/>
            <person name="Bertier L."/>
            <person name="Beede B."/>
            <person name="Kafkas S."/>
            <person name="Golino D."/>
            <person name="Preece J."/>
            <person name="Michelmore R."/>
        </authorList>
    </citation>
    <scope>NUCLEOTIDE SEQUENCE [LARGE SCALE GENOMIC DNA]</scope>
</reference>
<name>A0ACC0ZXH1_9ROSI</name>
<evidence type="ECO:0000313" key="2">
    <source>
        <dbReference type="Proteomes" id="UP001164250"/>
    </source>
</evidence>
<organism evidence="1 2">
    <name type="scientific">Pistacia atlantica</name>
    <dbReference type="NCBI Taxonomy" id="434234"/>
    <lineage>
        <taxon>Eukaryota</taxon>
        <taxon>Viridiplantae</taxon>
        <taxon>Streptophyta</taxon>
        <taxon>Embryophyta</taxon>
        <taxon>Tracheophyta</taxon>
        <taxon>Spermatophyta</taxon>
        <taxon>Magnoliopsida</taxon>
        <taxon>eudicotyledons</taxon>
        <taxon>Gunneridae</taxon>
        <taxon>Pentapetalae</taxon>
        <taxon>rosids</taxon>
        <taxon>malvids</taxon>
        <taxon>Sapindales</taxon>
        <taxon>Anacardiaceae</taxon>
        <taxon>Pistacia</taxon>
    </lineage>
</organism>
<evidence type="ECO:0000313" key="1">
    <source>
        <dbReference type="EMBL" id="KAJ0078720.1"/>
    </source>
</evidence>
<proteinExistence type="predicted"/>
<accession>A0ACC0ZXH1</accession>
<gene>
    <name evidence="1" type="ORF">Patl1_23029</name>
</gene>
<keyword evidence="2" id="KW-1185">Reference proteome</keyword>
<sequence length="823" mass="94254">MEGKTNSVNIEQVKKDPVAETTLERLRRTFYTNVPTSYTENIISGVVPKIGVDFEADKDVYHIKVIDSTRPESIISCKCRVEEDKSLSSIRQAFCYLDAYILDETRLLLKVIIPGTVEIELSPVRQMVLDISCVDKNLDLRLMLCTKSIVTDLTDEEMQSLRNLISSAILDPGVKGGLRWPLGKSNLGDWYRVILSLYWGVYNGDYSEVEGISVGHTGTEGGHRLVMAARHERHSKHWERSSPAQRQLDLQFNRLSIESERPSSTRREFVPRYNRHSNDSERPSPAPNNRHFLWRSPRHDVQNIGVVMAARQGQQSKHWERSSPAQRQLDPQFNRLSIESERPSSTRREFVPRNNRHSDDSARPSPPPNNRHFMWRSPRYDVQSTRSIVYPERAVFKCLATGLENDNHFPSSVCLKPISLEPKYGQNPSFVFVNSHLGKGKDEEGGNVSRRPWEYVAEKAWPDLLSCLENVRKKMKCQDLEEVNPKLVARMLMPDSDILNGLDVLDNGATNVSRLFDDVRKGQLSDTTLEKLSKSFYTNFPTSYTEKIIMEAVPKIGVDFEGKKDIYHVRLSDSTQKDSIISCKCTLNNDKKLELYKASSLLLTFSTIKYFYADMDGDETTHEFSNQGHFVITDISCLDKVVDLRLMLSGKRILTALTDNEWQRISNLIDSAVVDPAKKGGFRWPQTAYSQSSRYKVVGIWHTISEVYKSPWLLLEVKSANRYNFETATEDATREVSLKFKGIVSELLAQKRESDSIYGMFKDTLGMIWEHFLCCEQFLTTSDYIEEVGGQKYKEKLLPKKIYGVKVKREEDCLLNEDVNAKS</sequence>
<comment type="caution">
    <text evidence="1">The sequence shown here is derived from an EMBL/GenBank/DDBJ whole genome shotgun (WGS) entry which is preliminary data.</text>
</comment>
<dbReference type="Proteomes" id="UP001164250">
    <property type="component" value="Chromosome 13"/>
</dbReference>